<dbReference type="InterPro" id="IPR036383">
    <property type="entry name" value="TSP1_rpt_sf"/>
</dbReference>
<dbReference type="PANTHER" id="PTHR22801">
    <property type="entry name" value="LITHOSTATHINE"/>
    <property type="match status" value="1"/>
</dbReference>
<dbReference type="CDD" id="cd00033">
    <property type="entry name" value="CCP"/>
    <property type="match status" value="1"/>
</dbReference>
<dbReference type="PROSITE" id="PS50923">
    <property type="entry name" value="SUSHI"/>
    <property type="match status" value="1"/>
</dbReference>
<dbReference type="AlphaFoldDB" id="A0A1S3IB25"/>
<dbReference type="InterPro" id="IPR016187">
    <property type="entry name" value="CTDL_fold"/>
</dbReference>
<keyword evidence="1" id="KW-0732">Signal</keyword>
<evidence type="ECO:0000313" key="7">
    <source>
        <dbReference type="RefSeq" id="XP_013394604.1"/>
    </source>
</evidence>
<dbReference type="InterPro" id="IPR016186">
    <property type="entry name" value="C-type_lectin-like/link_sf"/>
</dbReference>
<dbReference type="Proteomes" id="UP000085678">
    <property type="component" value="Unplaced"/>
</dbReference>
<accession>A0A1S3IB25</accession>
<keyword evidence="3" id="KW-0768">Sushi</keyword>
<gene>
    <name evidence="7" type="primary">LOC106162043</name>
</gene>
<dbReference type="KEGG" id="lak:106162043"/>
<dbReference type="SMART" id="SM00034">
    <property type="entry name" value="CLECT"/>
    <property type="match status" value="1"/>
</dbReference>
<evidence type="ECO:0000259" key="4">
    <source>
        <dbReference type="PROSITE" id="PS50041"/>
    </source>
</evidence>
<evidence type="ECO:0000313" key="6">
    <source>
        <dbReference type="Proteomes" id="UP000085678"/>
    </source>
</evidence>
<dbReference type="InterPro" id="IPR000884">
    <property type="entry name" value="TSP1_rpt"/>
</dbReference>
<name>A0A1S3IB25_LINAN</name>
<dbReference type="PROSITE" id="PS00615">
    <property type="entry name" value="C_TYPE_LECTIN_1"/>
    <property type="match status" value="1"/>
</dbReference>
<evidence type="ECO:0000259" key="5">
    <source>
        <dbReference type="PROSITE" id="PS50923"/>
    </source>
</evidence>
<dbReference type="Gene3D" id="2.20.100.10">
    <property type="entry name" value="Thrombospondin type-1 (TSP1) repeat"/>
    <property type="match status" value="1"/>
</dbReference>
<evidence type="ECO:0000256" key="1">
    <source>
        <dbReference type="ARBA" id="ARBA00022729"/>
    </source>
</evidence>
<dbReference type="CDD" id="cd00037">
    <property type="entry name" value="CLECT"/>
    <property type="match status" value="1"/>
</dbReference>
<dbReference type="InterPro" id="IPR018378">
    <property type="entry name" value="C-type_lectin_CS"/>
</dbReference>
<sequence length="325" mass="35446">MSSDSQTFPVARTKCREMGGILAMPKSAALQDAMVSIIIIMRDYWIGLERFITPSNEYILVWEDGTQLDIGNDYDNICSCEYREIGDYCAAVRVSYIVFPAWGDLSCTNFRTYICEIAECEFPSIPNVVEEWGGKLAGASITYTCLPGYKVVSGDTTRTCLFNGTWSGSPPVCGYGGSWLAWGAWGDCSVLCGTGTISRNRTCHDPNVPSEQALCTGGATNSTQTATCLDQICPHCNTMNCLGLCIVRDLHSYCVCPHSVEDKVGTVEHSALYIIQRCTGQCKLSYPGAKVSILNCPVVSLGVLVNVSCLTLEPRCPYLIVQLFL</sequence>
<dbReference type="Gene3D" id="2.10.70.10">
    <property type="entry name" value="Complement Module, domain 1"/>
    <property type="match status" value="1"/>
</dbReference>
<keyword evidence="2" id="KW-1015">Disulfide bond</keyword>
<dbReference type="SUPFAM" id="SSF57535">
    <property type="entry name" value="Complement control module/SCR domain"/>
    <property type="match status" value="1"/>
</dbReference>
<dbReference type="PROSITE" id="PS50092">
    <property type="entry name" value="TSP1"/>
    <property type="match status" value="1"/>
</dbReference>
<dbReference type="SUPFAM" id="SSF82895">
    <property type="entry name" value="TSP-1 type 1 repeat"/>
    <property type="match status" value="1"/>
</dbReference>
<dbReference type="GeneID" id="106162043"/>
<proteinExistence type="predicted"/>
<evidence type="ECO:0000256" key="3">
    <source>
        <dbReference type="PROSITE-ProRule" id="PRU00302"/>
    </source>
</evidence>
<reference evidence="7" key="1">
    <citation type="submission" date="2025-08" db="UniProtKB">
        <authorList>
            <consortium name="RefSeq"/>
        </authorList>
    </citation>
    <scope>IDENTIFICATION</scope>
    <source>
        <tissue evidence="7">Gonads</tissue>
    </source>
</reference>
<dbReference type="InterPro" id="IPR050801">
    <property type="entry name" value="Ca-Dep_Lectins_ImmuneDev"/>
</dbReference>
<dbReference type="Pfam" id="PF00084">
    <property type="entry name" value="Sushi"/>
    <property type="match status" value="1"/>
</dbReference>
<evidence type="ECO:0000256" key="2">
    <source>
        <dbReference type="ARBA" id="ARBA00023157"/>
    </source>
</evidence>
<dbReference type="SMART" id="SM00209">
    <property type="entry name" value="TSP1"/>
    <property type="match status" value="1"/>
</dbReference>
<dbReference type="Pfam" id="PF00059">
    <property type="entry name" value="Lectin_C"/>
    <property type="match status" value="1"/>
</dbReference>
<dbReference type="Gene3D" id="3.10.100.10">
    <property type="entry name" value="Mannose-Binding Protein A, subunit A"/>
    <property type="match status" value="1"/>
</dbReference>
<dbReference type="InParanoid" id="A0A1S3IB25"/>
<dbReference type="Pfam" id="PF00090">
    <property type="entry name" value="TSP_1"/>
    <property type="match status" value="1"/>
</dbReference>
<dbReference type="InterPro" id="IPR035976">
    <property type="entry name" value="Sushi/SCR/CCP_sf"/>
</dbReference>
<dbReference type="SMART" id="SM00032">
    <property type="entry name" value="CCP"/>
    <property type="match status" value="1"/>
</dbReference>
<comment type="caution">
    <text evidence="3">Lacks conserved residue(s) required for the propagation of feature annotation.</text>
</comment>
<dbReference type="PROSITE" id="PS50041">
    <property type="entry name" value="C_TYPE_LECTIN_2"/>
    <property type="match status" value="1"/>
</dbReference>
<dbReference type="InterPro" id="IPR001304">
    <property type="entry name" value="C-type_lectin-like"/>
</dbReference>
<feature type="domain" description="C-type lectin" evidence="4">
    <location>
        <begin position="1"/>
        <end position="116"/>
    </location>
</feature>
<dbReference type="RefSeq" id="XP_013394604.1">
    <property type="nucleotide sequence ID" value="XM_013539150.2"/>
</dbReference>
<dbReference type="SUPFAM" id="SSF56436">
    <property type="entry name" value="C-type lectin-like"/>
    <property type="match status" value="1"/>
</dbReference>
<dbReference type="PANTHER" id="PTHR22801:SF63">
    <property type="entry name" value="C-TYPE LECTIN DOMAIN-CONTAINING PROTEIN"/>
    <property type="match status" value="1"/>
</dbReference>
<dbReference type="OrthoDB" id="6161811at2759"/>
<feature type="domain" description="Sushi" evidence="5">
    <location>
        <begin position="118"/>
        <end position="175"/>
    </location>
</feature>
<dbReference type="InterPro" id="IPR000436">
    <property type="entry name" value="Sushi_SCR_CCP_dom"/>
</dbReference>
<protein>
    <submittedName>
        <fullName evidence="7">SCO-spondin</fullName>
    </submittedName>
</protein>
<keyword evidence="6" id="KW-1185">Reference proteome</keyword>
<organism evidence="6 7">
    <name type="scientific">Lingula anatina</name>
    <name type="common">Brachiopod</name>
    <name type="synonym">Lingula unguis</name>
    <dbReference type="NCBI Taxonomy" id="7574"/>
    <lineage>
        <taxon>Eukaryota</taxon>
        <taxon>Metazoa</taxon>
        <taxon>Spiralia</taxon>
        <taxon>Lophotrochozoa</taxon>
        <taxon>Brachiopoda</taxon>
        <taxon>Linguliformea</taxon>
        <taxon>Lingulata</taxon>
        <taxon>Lingulida</taxon>
        <taxon>Linguloidea</taxon>
        <taxon>Lingulidae</taxon>
        <taxon>Lingula</taxon>
    </lineage>
</organism>